<reference evidence="1 2" key="1">
    <citation type="journal article" date="2016" name="Nat. Commun.">
        <title>Thousands of microbial genomes shed light on interconnected biogeochemical processes in an aquifer system.</title>
        <authorList>
            <person name="Anantharaman K."/>
            <person name="Brown C.T."/>
            <person name="Hug L.A."/>
            <person name="Sharon I."/>
            <person name="Castelle C.J."/>
            <person name="Probst A.J."/>
            <person name="Thomas B.C."/>
            <person name="Singh A."/>
            <person name="Wilkins M.J."/>
            <person name="Karaoz U."/>
            <person name="Brodie E.L."/>
            <person name="Williams K.H."/>
            <person name="Hubbard S.S."/>
            <person name="Banfield J.F."/>
        </authorList>
    </citation>
    <scope>NUCLEOTIDE SEQUENCE [LARGE SCALE GENOMIC DNA]</scope>
</reference>
<protein>
    <submittedName>
        <fullName evidence="1">Uncharacterized protein</fullName>
    </submittedName>
</protein>
<dbReference type="AlphaFoldDB" id="A0A1G2DFK1"/>
<accession>A0A1G2DFK1</accession>
<proteinExistence type="predicted"/>
<evidence type="ECO:0000313" key="1">
    <source>
        <dbReference type="EMBL" id="OGZ12415.1"/>
    </source>
</evidence>
<evidence type="ECO:0000313" key="2">
    <source>
        <dbReference type="Proteomes" id="UP000178099"/>
    </source>
</evidence>
<dbReference type="EMBL" id="MHLN01000005">
    <property type="protein sequence ID" value="OGZ12415.1"/>
    <property type="molecule type" value="Genomic_DNA"/>
</dbReference>
<organism evidence="1 2">
    <name type="scientific">Candidatus Lloydbacteria bacterium RIFCSPHIGHO2_02_FULL_51_22</name>
    <dbReference type="NCBI Taxonomy" id="1798663"/>
    <lineage>
        <taxon>Bacteria</taxon>
        <taxon>Candidatus Lloydiibacteriota</taxon>
    </lineage>
</organism>
<comment type="caution">
    <text evidence="1">The sequence shown here is derived from an EMBL/GenBank/DDBJ whole genome shotgun (WGS) entry which is preliminary data.</text>
</comment>
<dbReference type="Proteomes" id="UP000178099">
    <property type="component" value="Unassembled WGS sequence"/>
</dbReference>
<gene>
    <name evidence="1" type="ORF">A3D67_00715</name>
</gene>
<name>A0A1G2DFK1_9BACT</name>
<sequence>MEELDITKEITQIAPGVFDISGYGIRGDEVRRLKVGDFVCDCRFKHLKVIAIFPERFPKSRWEWLYRLAPWRWWKDVLDWCGLSWIYNLDIEVEDGSSCDFRQCCNLVPHDGYEHPSPEEMEEMERTWTES</sequence>